<dbReference type="CDD" id="cd06461">
    <property type="entry name" value="M2_ACE"/>
    <property type="match status" value="1"/>
</dbReference>
<evidence type="ECO:0000313" key="22">
    <source>
        <dbReference type="Proteomes" id="UP000292052"/>
    </source>
</evidence>
<dbReference type="EMBL" id="QDEB01038714">
    <property type="protein sequence ID" value="RZC38944.1"/>
    <property type="molecule type" value="Genomic_DNA"/>
</dbReference>
<dbReference type="SUPFAM" id="SSF55486">
    <property type="entry name" value="Metalloproteases ('zincins'), catalytic domain"/>
    <property type="match status" value="1"/>
</dbReference>
<feature type="active site" description="Proton acceptor 2" evidence="14">
    <location>
        <position position="316"/>
    </location>
</feature>
<feature type="disulfide bond" evidence="17">
    <location>
        <begin position="470"/>
        <end position="482"/>
    </location>
</feature>
<feature type="active site" description="Proton donor 1" evidence="13">
    <location>
        <position position="445"/>
    </location>
</feature>
<evidence type="ECO:0000256" key="2">
    <source>
        <dbReference type="ARBA" id="ARBA00022645"/>
    </source>
</evidence>
<keyword evidence="8 20" id="KW-0482">Metalloprotease</keyword>
<feature type="binding site" evidence="16">
    <location>
        <position position="319"/>
    </location>
    <ligand>
        <name>Zn(2+)</name>
        <dbReference type="ChEBI" id="CHEBI:29105"/>
        <label>1</label>
        <note>catalytic</note>
    </ligand>
</feature>
<feature type="binding site" evidence="16">
    <location>
        <position position="315"/>
    </location>
    <ligand>
        <name>Zn(2+)</name>
        <dbReference type="ChEBI" id="CHEBI:29105"/>
        <label>1</label>
        <note>catalytic</note>
    </ligand>
</feature>
<dbReference type="OrthoDB" id="10029630at2759"/>
<evidence type="ECO:0000256" key="20">
    <source>
        <dbReference type="RuleBase" id="RU361144"/>
    </source>
</evidence>
<comment type="caution">
    <text evidence="21">The sequence shown here is derived from an EMBL/GenBank/DDBJ whole genome shotgun (WGS) entry which is preliminary data.</text>
</comment>
<feature type="binding site" evidence="18">
    <location>
        <position position="319"/>
    </location>
    <ligand>
        <name>Zn(2+)</name>
        <dbReference type="ChEBI" id="CHEBI:29105"/>
        <label>2</label>
        <note>catalytic</note>
    </ligand>
</feature>
<keyword evidence="7 16" id="KW-0862">Zinc</keyword>
<sequence length="543" mass="62911">FLQLNITLEAAAFEKFNWEKYFKNLDPDDYVDELVKRQIRDLRILGNAALPEDKLTQLTTVTNTMTNIYSTAKICPYKKQNCDLSKEGLSQEPDIEAVFSKSTDYDELAYVWKAWRDASGAKIRNLYKTYVDLSNEAAMANKFQDKGELWRYSYESPTFIEDMDELWSQVEPLYIELHKYVGKKLKERFGSKLDDSDGLLPAHVFGNMYAQEWSNIAQLVKPFPNASKVDIDAALKEQNYTVLKMFQTSDHFYQSMGLIPNELSYDRSKGAMIEKPTDGREIICHPSAWDFCDGKNYRIKMCTEVNFRDFTTIHHEMGHIQYFLQYAKQPYTFRFGANPGFHEAIGDTIALSVTTPKHLEKINLLRNYIEDEESSINALMDAALEKVAFLPFGLLVDKWRWDVFSGAVKPEQWNAHWWEYRSKYQKIKPPVARSEADFDPGAKFHVAGDFQFVSYFVANILQFQFYKSLCIAAGEEKPLHKCDFYESSEAGTKLKDGLSLGASRHWSDVLEVITEERKLDASALLEYFQPLYEFLQQQNTETM</sequence>
<dbReference type="PROSITE" id="PS52011">
    <property type="entry name" value="PEPTIDASE_M2"/>
    <property type="match status" value="1"/>
</dbReference>
<evidence type="ECO:0000256" key="12">
    <source>
        <dbReference type="ARBA" id="ARBA00039858"/>
    </source>
</evidence>
<organism evidence="21 22">
    <name type="scientific">Asbolus verrucosus</name>
    <name type="common">Desert ironclad beetle</name>
    <dbReference type="NCBI Taxonomy" id="1661398"/>
    <lineage>
        <taxon>Eukaryota</taxon>
        <taxon>Metazoa</taxon>
        <taxon>Ecdysozoa</taxon>
        <taxon>Arthropoda</taxon>
        <taxon>Hexapoda</taxon>
        <taxon>Insecta</taxon>
        <taxon>Pterygota</taxon>
        <taxon>Neoptera</taxon>
        <taxon>Endopterygota</taxon>
        <taxon>Coleoptera</taxon>
        <taxon>Polyphaga</taxon>
        <taxon>Cucujiformia</taxon>
        <taxon>Tenebrionidae</taxon>
        <taxon>Pimeliinae</taxon>
        <taxon>Asbolus</taxon>
    </lineage>
</organism>
<comment type="caution">
    <text evidence="19">Lacks conserved residue(s) required for the propagation of feature annotation.</text>
</comment>
<keyword evidence="3 20" id="KW-0645">Protease</keyword>
<evidence type="ECO:0000256" key="16">
    <source>
        <dbReference type="PIRSR" id="PIRSR601548-3"/>
    </source>
</evidence>
<evidence type="ECO:0000256" key="14">
    <source>
        <dbReference type="PIRSR" id="PIRSR601548-11"/>
    </source>
</evidence>
<dbReference type="PANTHER" id="PTHR10514:SF27">
    <property type="entry name" value="ANGIOTENSIN-CONVERTING ENZYME"/>
    <property type="match status" value="1"/>
</dbReference>
<dbReference type="Proteomes" id="UP000292052">
    <property type="component" value="Unassembled WGS sequence"/>
</dbReference>
<comment type="catalytic activity">
    <reaction evidence="11">
        <text>Release of a C-terminal dipeptide, oligopeptide-|-Xaa-Yaa, when Xaa is not Pro, and Yaa is neither Asp nor Glu. Thus, conversion of angiotensin I to angiotensin II, with increase in vasoconstrictor activity, but no action on angiotensin II.</text>
        <dbReference type="EC" id="3.4.15.1"/>
    </reaction>
</comment>
<evidence type="ECO:0000313" key="21">
    <source>
        <dbReference type="EMBL" id="RZC38944.1"/>
    </source>
</evidence>
<feature type="binding site" evidence="15">
    <location>
        <position position="154"/>
    </location>
    <ligand>
        <name>chloride</name>
        <dbReference type="ChEBI" id="CHEBI:17996"/>
        <label>1</label>
    </ligand>
</feature>
<name>A0A482W1M8_ASBVE</name>
<evidence type="ECO:0000256" key="3">
    <source>
        <dbReference type="ARBA" id="ARBA00022670"/>
    </source>
</evidence>
<keyword evidence="6 20" id="KW-0378">Hydrolase</keyword>
<dbReference type="Pfam" id="PF01401">
    <property type="entry name" value="Peptidase_M2"/>
    <property type="match status" value="1"/>
</dbReference>
<evidence type="ECO:0000256" key="6">
    <source>
        <dbReference type="ARBA" id="ARBA00022801"/>
    </source>
</evidence>
<evidence type="ECO:0000256" key="1">
    <source>
        <dbReference type="ARBA" id="ARBA00008139"/>
    </source>
</evidence>
<keyword evidence="10 20" id="KW-0325">Glycoprotein</keyword>
<evidence type="ECO:0000256" key="13">
    <source>
        <dbReference type="PIRSR" id="PIRSR601548-1"/>
    </source>
</evidence>
<accession>A0A482W1M8</accession>
<feature type="disulfide bond" evidence="17 19">
    <location>
        <begin position="284"/>
        <end position="302"/>
    </location>
</feature>
<evidence type="ECO:0000256" key="8">
    <source>
        <dbReference type="ARBA" id="ARBA00023049"/>
    </source>
</evidence>
<reference evidence="21 22" key="1">
    <citation type="submission" date="2017-03" db="EMBL/GenBank/DDBJ databases">
        <title>Genome of the blue death feigning beetle - Asbolus verrucosus.</title>
        <authorList>
            <person name="Rider S.D."/>
        </authorList>
    </citation>
    <scope>NUCLEOTIDE SEQUENCE [LARGE SCALE GENOMIC DNA]</scope>
    <source>
        <strain evidence="21">Butters</strain>
        <tissue evidence="21">Head and leg muscle</tissue>
    </source>
</reference>
<dbReference type="AlphaFoldDB" id="A0A482W1M8"/>
<dbReference type="GO" id="GO:0006508">
    <property type="term" value="P:proteolysis"/>
    <property type="evidence" value="ECO:0007669"/>
    <property type="project" value="UniProtKB-KW"/>
</dbReference>
<evidence type="ECO:0000256" key="18">
    <source>
        <dbReference type="PIRSR" id="PIRSR601548-8"/>
    </source>
</evidence>
<comment type="similarity">
    <text evidence="1 19 20">Belongs to the peptidase M2 family.</text>
</comment>
<evidence type="ECO:0000256" key="10">
    <source>
        <dbReference type="ARBA" id="ARBA00023180"/>
    </source>
</evidence>
<keyword evidence="9 17" id="KW-1015">Disulfide bond</keyword>
<dbReference type="GO" id="GO:0005886">
    <property type="term" value="C:plasma membrane"/>
    <property type="evidence" value="ECO:0007669"/>
    <property type="project" value="TreeGrafter"/>
</dbReference>
<evidence type="ECO:0000256" key="17">
    <source>
        <dbReference type="PIRSR" id="PIRSR601548-4"/>
    </source>
</evidence>
<dbReference type="PRINTS" id="PR00791">
    <property type="entry name" value="PEPDIPTASEA"/>
</dbReference>
<dbReference type="PANTHER" id="PTHR10514">
    <property type="entry name" value="ANGIOTENSIN-CONVERTING ENZYME"/>
    <property type="match status" value="1"/>
</dbReference>
<evidence type="ECO:0000256" key="5">
    <source>
        <dbReference type="ARBA" id="ARBA00022729"/>
    </source>
</evidence>
<proteinExistence type="inferred from homology"/>
<evidence type="ECO:0000256" key="9">
    <source>
        <dbReference type="ARBA" id="ARBA00023157"/>
    </source>
</evidence>
<evidence type="ECO:0000256" key="11">
    <source>
        <dbReference type="ARBA" id="ARBA00036868"/>
    </source>
</evidence>
<evidence type="ECO:0000256" key="19">
    <source>
        <dbReference type="PROSITE-ProRule" id="PRU01355"/>
    </source>
</evidence>
<keyword evidence="4 16" id="KW-0479">Metal-binding</keyword>
<keyword evidence="22" id="KW-1185">Reference proteome</keyword>
<dbReference type="Gene3D" id="1.10.1370.30">
    <property type="match status" value="2"/>
</dbReference>
<dbReference type="GO" id="GO:0008241">
    <property type="term" value="F:peptidyl-dipeptidase activity"/>
    <property type="evidence" value="ECO:0007669"/>
    <property type="project" value="UniProtKB-EC"/>
</dbReference>
<feature type="active site" description="Proton donor 2" evidence="14">
    <location>
        <position position="445"/>
    </location>
</feature>
<dbReference type="EC" id="3.4.-.-" evidence="20"/>
<feature type="binding site" evidence="18">
    <location>
        <position position="315"/>
    </location>
    <ligand>
        <name>Zn(2+)</name>
        <dbReference type="ChEBI" id="CHEBI:29105"/>
        <label>2</label>
        <note>catalytic</note>
    </ligand>
</feature>
<evidence type="ECO:0000256" key="4">
    <source>
        <dbReference type="ARBA" id="ARBA00022723"/>
    </source>
</evidence>
<dbReference type="FunFam" id="1.10.1370.30:FF:000004">
    <property type="entry name" value="Angiotensin-converting enzyme"/>
    <property type="match status" value="1"/>
</dbReference>
<keyword evidence="2 20" id="KW-0121">Carboxypeptidase</keyword>
<feature type="binding site" evidence="16">
    <location>
        <position position="343"/>
    </location>
    <ligand>
        <name>Zn(2+)</name>
        <dbReference type="ChEBI" id="CHEBI:29105"/>
        <label>1</label>
        <note>catalytic</note>
    </ligand>
</feature>
<gene>
    <name evidence="21" type="ORF">BDFB_007692</name>
</gene>
<evidence type="ECO:0000256" key="15">
    <source>
        <dbReference type="PIRSR" id="PIRSR601548-2"/>
    </source>
</evidence>
<keyword evidence="5" id="KW-0732">Signal</keyword>
<protein>
    <recommendedName>
        <fullName evidence="12 20">Angiotensin-converting enzyme</fullName>
        <ecNumber evidence="20">3.4.-.-</ecNumber>
    </recommendedName>
</protein>
<feature type="non-terminal residue" evidence="21">
    <location>
        <position position="1"/>
    </location>
</feature>
<dbReference type="GO" id="GO:0004180">
    <property type="term" value="F:carboxypeptidase activity"/>
    <property type="evidence" value="ECO:0007669"/>
    <property type="project" value="UniProtKB-KW"/>
</dbReference>
<feature type="active site" description="Proton acceptor 1" evidence="13">
    <location>
        <position position="316"/>
    </location>
</feature>
<comment type="cofactor">
    <cofactor evidence="20">
        <name>Zn(2+)</name>
        <dbReference type="ChEBI" id="CHEBI:29105"/>
    </cofactor>
    <text evidence="20">Binds 1 zinc ion per subunit.</text>
</comment>
<dbReference type="GO" id="GO:0046872">
    <property type="term" value="F:metal ion binding"/>
    <property type="evidence" value="ECO:0007669"/>
    <property type="project" value="UniProtKB-KW"/>
</dbReference>
<feature type="binding site" evidence="18">
    <location>
        <position position="343"/>
    </location>
    <ligand>
        <name>Zn(2+)</name>
        <dbReference type="ChEBI" id="CHEBI:29105"/>
        <label>2</label>
        <note>catalytic</note>
    </ligand>
</feature>
<dbReference type="InterPro" id="IPR001548">
    <property type="entry name" value="Peptidase_M2"/>
</dbReference>
<feature type="disulfide bond" evidence="17">
    <location>
        <begin position="75"/>
        <end position="82"/>
    </location>
</feature>
<dbReference type="GO" id="GO:0008237">
    <property type="term" value="F:metallopeptidase activity"/>
    <property type="evidence" value="ECO:0007669"/>
    <property type="project" value="UniProtKB-KW"/>
</dbReference>
<evidence type="ECO:0000256" key="7">
    <source>
        <dbReference type="ARBA" id="ARBA00022833"/>
    </source>
</evidence>